<evidence type="ECO:0000313" key="4">
    <source>
        <dbReference type="Proteomes" id="UP000326831"/>
    </source>
</evidence>
<organism evidence="3 4">
    <name type="scientific">Streptomyces subrutilus</name>
    <dbReference type="NCBI Taxonomy" id="36818"/>
    <lineage>
        <taxon>Bacteria</taxon>
        <taxon>Bacillati</taxon>
        <taxon>Actinomycetota</taxon>
        <taxon>Actinomycetes</taxon>
        <taxon>Kitasatosporales</taxon>
        <taxon>Streptomycetaceae</taxon>
        <taxon>Streptomyces</taxon>
    </lineage>
</organism>
<gene>
    <name evidence="3" type="ORF">CP968_04385</name>
    <name evidence="2" type="ORF">GCM10010371_25470</name>
</gene>
<feature type="chain" id="PRO_5044622738" evidence="1">
    <location>
        <begin position="27"/>
        <end position="78"/>
    </location>
</feature>
<dbReference type="KEGG" id="ssub:CP968_04385"/>
<evidence type="ECO:0000313" key="2">
    <source>
        <dbReference type="EMBL" id="GGZ64713.1"/>
    </source>
</evidence>
<evidence type="ECO:0000313" key="3">
    <source>
        <dbReference type="EMBL" id="QEU77621.1"/>
    </source>
</evidence>
<dbReference type="RefSeq" id="WP_150516717.1">
    <property type="nucleotide sequence ID" value="NZ_BMVX01000008.1"/>
</dbReference>
<dbReference type="AlphaFoldDB" id="A0A5P2UIS7"/>
<reference evidence="2" key="3">
    <citation type="submission" date="2020-09" db="EMBL/GenBank/DDBJ databases">
        <authorList>
            <person name="Sun Q."/>
            <person name="Ohkuma M."/>
        </authorList>
    </citation>
    <scope>NUCLEOTIDE SEQUENCE</scope>
    <source>
        <strain evidence="2">JCM 4834</strain>
    </source>
</reference>
<reference evidence="3 4" key="2">
    <citation type="submission" date="2017-09" db="EMBL/GenBank/DDBJ databases">
        <authorList>
            <person name="Lee N."/>
            <person name="Cho B.-K."/>
        </authorList>
    </citation>
    <scope>NUCLEOTIDE SEQUENCE [LARGE SCALE GENOMIC DNA]</scope>
    <source>
        <strain evidence="3 4">ATCC 27467</strain>
    </source>
</reference>
<dbReference type="EMBL" id="CP023701">
    <property type="protein sequence ID" value="QEU77621.1"/>
    <property type="molecule type" value="Genomic_DNA"/>
</dbReference>
<keyword evidence="1" id="KW-0732">Signal</keyword>
<evidence type="ECO:0000256" key="1">
    <source>
        <dbReference type="SAM" id="SignalP"/>
    </source>
</evidence>
<dbReference type="Proteomes" id="UP000326831">
    <property type="component" value="Chromosome"/>
</dbReference>
<proteinExistence type="predicted"/>
<dbReference type="Proteomes" id="UP000634660">
    <property type="component" value="Unassembled WGS sequence"/>
</dbReference>
<name>A0A5P2UIS7_9ACTN</name>
<feature type="signal peptide" evidence="1">
    <location>
        <begin position="1"/>
        <end position="26"/>
    </location>
</feature>
<dbReference type="EMBL" id="BMVX01000008">
    <property type="protein sequence ID" value="GGZ64713.1"/>
    <property type="molecule type" value="Genomic_DNA"/>
</dbReference>
<accession>A0A5P2UIS7</accession>
<keyword evidence="4" id="KW-1185">Reference proteome</keyword>
<reference evidence="2" key="1">
    <citation type="journal article" date="2014" name="Int. J. Syst. Evol. Microbiol.">
        <title>Complete genome sequence of Corynebacterium casei LMG S-19264T (=DSM 44701T), isolated from a smear-ripened cheese.</title>
        <authorList>
            <consortium name="US DOE Joint Genome Institute (JGI-PGF)"/>
            <person name="Walter F."/>
            <person name="Albersmeier A."/>
            <person name="Kalinowski J."/>
            <person name="Ruckert C."/>
        </authorList>
    </citation>
    <scope>NUCLEOTIDE SEQUENCE</scope>
    <source>
        <strain evidence="2">JCM 4834</strain>
    </source>
</reference>
<sequence length="78" mass="7533">MFKRYVIALSVAGAALLLPAAGAAQAADTSTTVAAEGDGAPADPAAQPVRTPSGIHVVIGATGGTTRLSDPTDSSWGG</sequence>
<protein>
    <submittedName>
        <fullName evidence="3">Uncharacterized protein</fullName>
    </submittedName>
</protein>